<dbReference type="InterPro" id="IPR032828">
    <property type="entry name" value="PolyA_RNA-bd"/>
</dbReference>
<feature type="binding site" evidence="10">
    <location>
        <position position="100"/>
    </location>
    <ligand>
        <name>ATP</name>
        <dbReference type="ChEBI" id="CHEBI:30616"/>
    </ligand>
</feature>
<sequence length="421" mass="46858">MSRTTSNNSWQRYLVGGAVRDHLLGEPVKDRDWVITGATPETLLALGYRQVGADFPVFLHPETGEEHALARTERKSGQGYQGFICDFSPAITLEQDLQRRDLTINAMAQTEDGELIDPTGGREDLERRVLRHVSPAFREDPLRVIRVARFAALLAPRGFSIAPETQALMRDMVDSGEMDSLTPERVWQDMAKALATDQPSVFFYTLREVGALKILLPELDALFGVPQTMLYHPEVDTGIHAMLALDQAASLTRRLDVRYAVLCHDFGKGVTPAHVLPGHRGHEKRGLPLIDAASQRLKVSKALHRLACLTCEWHTHCHRLPDQKPATVLNMLEPFRPWQDDTQLRGFALACRADARGRSGFEQTDYPQADWALELAATAGAVQTQPLLDAGYRGPELGAAIRRERLQAIARTLKAIKARSS</sequence>
<dbReference type="GO" id="GO:0004112">
    <property type="term" value="F:cyclic-nucleotide phosphodiesterase activity"/>
    <property type="evidence" value="ECO:0007669"/>
    <property type="project" value="UniProtKB-UniRule"/>
</dbReference>
<dbReference type="PROSITE" id="PS51831">
    <property type="entry name" value="HD"/>
    <property type="match status" value="1"/>
</dbReference>
<evidence type="ECO:0000259" key="11">
    <source>
        <dbReference type="PROSITE" id="PS51831"/>
    </source>
</evidence>
<dbReference type="GO" id="GO:0005524">
    <property type="term" value="F:ATP binding"/>
    <property type="evidence" value="ECO:0007669"/>
    <property type="project" value="UniProtKB-UniRule"/>
</dbReference>
<dbReference type="InterPro" id="IPR006674">
    <property type="entry name" value="HD_domain"/>
</dbReference>
<dbReference type="PANTHER" id="PTHR47545:SF1">
    <property type="entry name" value="MULTIFUNCTIONAL CCA PROTEIN"/>
    <property type="match status" value="1"/>
</dbReference>
<evidence type="ECO:0000256" key="5">
    <source>
        <dbReference type="ARBA" id="ARBA00022741"/>
    </source>
</evidence>
<feature type="binding site" evidence="10">
    <location>
        <position position="17"/>
    </location>
    <ligand>
        <name>CTP</name>
        <dbReference type="ChEBI" id="CHEBI:37563"/>
    </ligand>
</feature>
<dbReference type="Pfam" id="PF12627">
    <property type="entry name" value="PolyA_pol_RNAbd"/>
    <property type="match status" value="1"/>
</dbReference>
<feature type="binding site" evidence="10">
    <location>
        <position position="32"/>
    </location>
    <ligand>
        <name>Mg(2+)</name>
        <dbReference type="ChEBI" id="CHEBI:18420"/>
    </ligand>
</feature>
<comment type="miscellaneous">
    <text evidence="10">A single active site specifically recognizes both ATP and CTP and is responsible for their addition.</text>
</comment>
<dbReference type="EMBL" id="SRMF01000001">
    <property type="protein sequence ID" value="TGG94949.1"/>
    <property type="molecule type" value="Genomic_DNA"/>
</dbReference>
<keyword evidence="9 10" id="KW-0694">RNA-binding</keyword>
<evidence type="ECO:0000256" key="2">
    <source>
        <dbReference type="ARBA" id="ARBA00022694"/>
    </source>
</evidence>
<evidence type="ECO:0000256" key="8">
    <source>
        <dbReference type="ARBA" id="ARBA00022842"/>
    </source>
</evidence>
<comment type="function">
    <text evidence="10">Catalyzes the addition and repair of the essential 3'-terminal CCA sequence in tRNAs without using a nucleic acid template. Adds these three nucleotides in the order of C, C, and A to the tRNA nucleotide-73, using CTP and ATP as substrates and producing inorganic pyrophosphate. tRNA 3'-terminal CCA addition is required both for tRNA processing and repair. Also involved in tRNA surveillance by mediating tandem CCA addition to generate a CCACCA at the 3' terminus of unstable tRNAs. While stable tRNAs receive only 3'-terminal CCA, unstable tRNAs are marked with CCACCA and rapidly degraded.</text>
</comment>
<comment type="similarity">
    <text evidence="10">Belongs to the tRNA nucleotidyltransferase/poly(A) polymerase family. Bacterial CCA-adding enzyme type 1 subfamily.</text>
</comment>
<dbReference type="PIRSF" id="PIRSF000813">
    <property type="entry name" value="CCA_bact"/>
    <property type="match status" value="1"/>
</dbReference>
<keyword evidence="10 12" id="KW-0378">Hydrolase</keyword>
<keyword evidence="10" id="KW-0533">Nickel</keyword>
<dbReference type="EC" id="2.7.7.72" evidence="10"/>
<dbReference type="InterPro" id="IPR002646">
    <property type="entry name" value="PolA_pol_head_dom"/>
</dbReference>
<dbReference type="GO" id="GO:0000287">
    <property type="term" value="F:magnesium ion binding"/>
    <property type="evidence" value="ECO:0007669"/>
    <property type="project" value="UniProtKB-UniRule"/>
</dbReference>
<feature type="binding site" evidence="10">
    <location>
        <position position="30"/>
    </location>
    <ligand>
        <name>Mg(2+)</name>
        <dbReference type="ChEBI" id="CHEBI:18420"/>
    </ligand>
</feature>
<keyword evidence="6 10" id="KW-0692">RNA repair</keyword>
<dbReference type="InterPro" id="IPR050124">
    <property type="entry name" value="tRNA_CCA-adding_enzyme"/>
</dbReference>
<dbReference type="Pfam" id="PF01743">
    <property type="entry name" value="PolyA_pol"/>
    <property type="match status" value="1"/>
</dbReference>
<keyword evidence="4 10" id="KW-0479">Metal-binding</keyword>
<dbReference type="Gene3D" id="1.10.3090.10">
    <property type="entry name" value="cca-adding enzyme, domain 2"/>
    <property type="match status" value="1"/>
</dbReference>
<keyword evidence="13" id="KW-1185">Reference proteome</keyword>
<dbReference type="HAMAP" id="MF_01262">
    <property type="entry name" value="CCA_bact_type2"/>
    <property type="match status" value="1"/>
</dbReference>
<comment type="caution">
    <text evidence="12">The sequence shown here is derived from an EMBL/GenBank/DDBJ whole genome shotgun (WGS) entry which is preliminary data.</text>
</comment>
<dbReference type="Proteomes" id="UP000297475">
    <property type="component" value="Unassembled WGS sequence"/>
</dbReference>
<evidence type="ECO:0000256" key="10">
    <source>
        <dbReference type="HAMAP-Rule" id="MF_01261"/>
    </source>
</evidence>
<dbReference type="NCBIfam" id="NF008137">
    <property type="entry name" value="PRK10885.1"/>
    <property type="match status" value="1"/>
</dbReference>
<comment type="cofactor">
    <cofactor evidence="10">
        <name>Mg(2+)</name>
        <dbReference type="ChEBI" id="CHEBI:18420"/>
    </cofactor>
    <text evidence="10">Magnesium is required for nucleotidyltransferase activity.</text>
</comment>
<dbReference type="GO" id="GO:0000049">
    <property type="term" value="F:tRNA binding"/>
    <property type="evidence" value="ECO:0007669"/>
    <property type="project" value="UniProtKB-UniRule"/>
</dbReference>
<dbReference type="GO" id="GO:0004810">
    <property type="term" value="F:CCA tRNA nucleotidyltransferase activity"/>
    <property type="evidence" value="ECO:0007669"/>
    <property type="project" value="UniProtKB-UniRule"/>
</dbReference>
<dbReference type="SUPFAM" id="SSF81891">
    <property type="entry name" value="Poly A polymerase C-terminal region-like"/>
    <property type="match status" value="1"/>
</dbReference>
<dbReference type="InterPro" id="IPR043519">
    <property type="entry name" value="NT_sf"/>
</dbReference>
<dbReference type="SUPFAM" id="SSF81301">
    <property type="entry name" value="Nucleotidyltransferase"/>
    <property type="match status" value="1"/>
</dbReference>
<keyword evidence="7 10" id="KW-0067">ATP-binding</keyword>
<feature type="binding site" evidence="10">
    <location>
        <position position="146"/>
    </location>
    <ligand>
        <name>ATP</name>
        <dbReference type="ChEBI" id="CHEBI:30616"/>
    </ligand>
</feature>
<dbReference type="EC" id="3.1.3.-" evidence="10"/>
<evidence type="ECO:0000256" key="9">
    <source>
        <dbReference type="ARBA" id="ARBA00022884"/>
    </source>
</evidence>
<comment type="domain">
    <text evidence="10">Comprises two domains: an N-terminal domain containing the nucleotidyltransferase activity and a C-terminal HD domain associated with both phosphodiesterase and phosphatase activities.</text>
</comment>
<feature type="domain" description="HD" evidence="11">
    <location>
        <begin position="237"/>
        <end position="338"/>
    </location>
</feature>
<dbReference type="PANTHER" id="PTHR47545">
    <property type="entry name" value="MULTIFUNCTIONAL CCA PROTEIN"/>
    <property type="match status" value="1"/>
</dbReference>
<dbReference type="GO" id="GO:0016791">
    <property type="term" value="F:phosphatase activity"/>
    <property type="evidence" value="ECO:0007669"/>
    <property type="project" value="UniProtKB-UniRule"/>
</dbReference>
<keyword evidence="3 10" id="KW-0548">Nucleotidyltransferase</keyword>
<reference evidence="12 13" key="1">
    <citation type="submission" date="2019-04" db="EMBL/GenBank/DDBJ databases">
        <title>Natronospirillum operosus gen. nov., sp. nov., a haloalkaliphilic satellite isolated from decaying biomass of laboratory culture of cyanobacterium Geitlerinema sp. and proposal of Natronospirillaceae fam. nov. and Saccharospirillaceae fam. nov.</title>
        <authorList>
            <person name="Kevbrin V."/>
            <person name="Boltyanskaya Y."/>
            <person name="Koziaeva V."/>
            <person name="Grouzdev D.S."/>
            <person name="Park M."/>
            <person name="Cho J."/>
        </authorList>
    </citation>
    <scope>NUCLEOTIDE SEQUENCE [LARGE SCALE GENOMIC DNA]</scope>
    <source>
        <strain evidence="12 13">G-116</strain>
    </source>
</reference>
<keyword evidence="1 10" id="KW-0808">Transferase</keyword>
<evidence type="ECO:0000256" key="1">
    <source>
        <dbReference type="ARBA" id="ARBA00022679"/>
    </source>
</evidence>
<comment type="subunit">
    <text evidence="10">Monomer. Can also form homodimers and oligomers.</text>
</comment>
<feature type="binding site" evidence="10">
    <location>
        <position position="100"/>
    </location>
    <ligand>
        <name>CTP</name>
        <dbReference type="ChEBI" id="CHEBI:37563"/>
    </ligand>
</feature>
<dbReference type="Gene3D" id="3.30.460.10">
    <property type="entry name" value="Beta Polymerase, domain 2"/>
    <property type="match status" value="1"/>
</dbReference>
<comment type="cofactor">
    <cofactor evidence="10">
        <name>Ni(2+)</name>
        <dbReference type="ChEBI" id="CHEBI:49786"/>
    </cofactor>
    <text evidence="10">Nickel for phosphatase activity.</text>
</comment>
<name>A0A4Z0W8L8_9GAMM</name>
<keyword evidence="5 10" id="KW-0547">Nucleotide-binding</keyword>
<feature type="binding site" evidence="10">
    <location>
        <position position="17"/>
    </location>
    <ligand>
        <name>ATP</name>
        <dbReference type="ChEBI" id="CHEBI:30616"/>
    </ligand>
</feature>
<dbReference type="GO" id="GO:0160016">
    <property type="term" value="F:CCACCA tRNA nucleotidyltransferase activity"/>
    <property type="evidence" value="ECO:0007669"/>
    <property type="project" value="RHEA"/>
</dbReference>
<dbReference type="InterPro" id="IPR012006">
    <property type="entry name" value="CCA_bact"/>
</dbReference>
<dbReference type="RefSeq" id="WP_135480208.1">
    <property type="nucleotide sequence ID" value="NZ_SRMF01000001.1"/>
</dbReference>
<feature type="binding site" evidence="10">
    <location>
        <position position="149"/>
    </location>
    <ligand>
        <name>ATP</name>
        <dbReference type="ChEBI" id="CHEBI:30616"/>
    </ligand>
</feature>
<comment type="catalytic activity">
    <reaction evidence="10">
        <text>a tRNA precursor + 2 CTP + ATP = a tRNA with a 3' CCA end + 3 diphosphate</text>
        <dbReference type="Rhea" id="RHEA:14433"/>
        <dbReference type="Rhea" id="RHEA-COMP:10465"/>
        <dbReference type="Rhea" id="RHEA-COMP:10468"/>
        <dbReference type="ChEBI" id="CHEBI:30616"/>
        <dbReference type="ChEBI" id="CHEBI:33019"/>
        <dbReference type="ChEBI" id="CHEBI:37563"/>
        <dbReference type="ChEBI" id="CHEBI:74896"/>
        <dbReference type="ChEBI" id="CHEBI:83071"/>
        <dbReference type="EC" id="2.7.7.72"/>
    </reaction>
</comment>
<accession>A0A4Z0W8L8</accession>
<dbReference type="GO" id="GO:0042245">
    <property type="term" value="P:RNA repair"/>
    <property type="evidence" value="ECO:0007669"/>
    <property type="project" value="UniProtKB-KW"/>
</dbReference>
<evidence type="ECO:0000256" key="7">
    <source>
        <dbReference type="ARBA" id="ARBA00022840"/>
    </source>
</evidence>
<gene>
    <name evidence="10" type="primary">cca</name>
    <name evidence="12" type="ORF">E4656_00520</name>
</gene>
<organism evidence="12 13">
    <name type="scientific">Natronospirillum operosum</name>
    <dbReference type="NCBI Taxonomy" id="2759953"/>
    <lineage>
        <taxon>Bacteria</taxon>
        <taxon>Pseudomonadati</taxon>
        <taxon>Pseudomonadota</taxon>
        <taxon>Gammaproteobacteria</taxon>
        <taxon>Oceanospirillales</taxon>
        <taxon>Natronospirillaceae</taxon>
        <taxon>Natronospirillum</taxon>
    </lineage>
</organism>
<evidence type="ECO:0000256" key="4">
    <source>
        <dbReference type="ARBA" id="ARBA00022723"/>
    </source>
</evidence>
<evidence type="ECO:0000313" key="12">
    <source>
        <dbReference type="EMBL" id="TGG94949.1"/>
    </source>
</evidence>
<dbReference type="CDD" id="cd05398">
    <property type="entry name" value="NT_ClassII-CCAase"/>
    <property type="match status" value="1"/>
</dbReference>
<feature type="binding site" evidence="10">
    <location>
        <position position="146"/>
    </location>
    <ligand>
        <name>CTP</name>
        <dbReference type="ChEBI" id="CHEBI:37563"/>
    </ligand>
</feature>
<feature type="binding site" evidence="10">
    <location>
        <position position="20"/>
    </location>
    <ligand>
        <name>CTP</name>
        <dbReference type="ChEBI" id="CHEBI:37563"/>
    </ligand>
</feature>
<dbReference type="AlphaFoldDB" id="A0A4Z0W8L8"/>
<comment type="catalytic activity">
    <reaction evidence="10">
        <text>a tRNA with a 3' CCA end + 2 CTP + ATP = a tRNA with a 3' CCACCA end + 3 diphosphate</text>
        <dbReference type="Rhea" id="RHEA:76235"/>
        <dbReference type="Rhea" id="RHEA-COMP:10468"/>
        <dbReference type="Rhea" id="RHEA-COMP:18655"/>
        <dbReference type="ChEBI" id="CHEBI:30616"/>
        <dbReference type="ChEBI" id="CHEBI:33019"/>
        <dbReference type="ChEBI" id="CHEBI:37563"/>
        <dbReference type="ChEBI" id="CHEBI:83071"/>
        <dbReference type="ChEBI" id="CHEBI:195187"/>
    </reaction>
</comment>
<proteinExistence type="inferred from homology"/>
<protein>
    <recommendedName>
        <fullName evidence="10">Multifunctional CCA protein</fullName>
    </recommendedName>
    <domain>
        <recommendedName>
            <fullName evidence="10">CCA-adding enzyme</fullName>
            <ecNumber evidence="10">2.7.7.72</ecNumber>
        </recommendedName>
        <alternativeName>
            <fullName evidence="10">CCA tRNA nucleotidyltransferase</fullName>
        </alternativeName>
        <alternativeName>
            <fullName evidence="10">tRNA CCA-pyrophosphorylase</fullName>
        </alternativeName>
        <alternativeName>
            <fullName evidence="10">tRNA adenylyl-/cytidylyl-transferase</fullName>
        </alternativeName>
        <alternativeName>
            <fullName evidence="10">tRNA nucleotidyltransferase</fullName>
        </alternativeName>
        <alternativeName>
            <fullName evidence="10">tRNA-NT</fullName>
        </alternativeName>
    </domain>
    <domain>
        <recommendedName>
            <fullName evidence="10">2'-nucleotidase</fullName>
            <ecNumber evidence="10">3.1.3.-</ecNumber>
        </recommendedName>
    </domain>
    <domain>
        <recommendedName>
            <fullName evidence="10">2',3'-cyclic phosphodiesterase</fullName>
            <ecNumber evidence="10">3.1.4.-</ecNumber>
        </recommendedName>
    </domain>
    <domain>
        <recommendedName>
            <fullName evidence="10">Phosphatase</fullName>
        </recommendedName>
    </domain>
</protein>
<evidence type="ECO:0000313" key="13">
    <source>
        <dbReference type="Proteomes" id="UP000297475"/>
    </source>
</evidence>
<feature type="binding site" evidence="10">
    <location>
        <position position="20"/>
    </location>
    <ligand>
        <name>ATP</name>
        <dbReference type="ChEBI" id="CHEBI:30616"/>
    </ligand>
</feature>
<keyword evidence="2 10" id="KW-0819">tRNA processing</keyword>
<keyword evidence="10" id="KW-0511">Multifunctional enzyme</keyword>
<dbReference type="EC" id="3.1.4.-" evidence="10"/>
<evidence type="ECO:0000256" key="3">
    <source>
        <dbReference type="ARBA" id="ARBA00022695"/>
    </source>
</evidence>
<dbReference type="GO" id="GO:0001680">
    <property type="term" value="P:tRNA 3'-terminal CCA addition"/>
    <property type="evidence" value="ECO:0007669"/>
    <property type="project" value="UniProtKB-UniRule"/>
</dbReference>
<evidence type="ECO:0000256" key="6">
    <source>
        <dbReference type="ARBA" id="ARBA00022800"/>
    </source>
</evidence>
<dbReference type="HAMAP" id="MF_01261">
    <property type="entry name" value="CCA_bact_type1"/>
    <property type="match status" value="1"/>
</dbReference>
<dbReference type="OrthoDB" id="9805698at2"/>
<feature type="binding site" evidence="10">
    <location>
        <position position="149"/>
    </location>
    <ligand>
        <name>CTP</name>
        <dbReference type="ChEBI" id="CHEBI:37563"/>
    </ligand>
</feature>
<keyword evidence="8 10" id="KW-0460">Magnesium</keyword>